<feature type="transmembrane region" description="Helical" evidence="10">
    <location>
        <begin position="111"/>
        <end position="136"/>
    </location>
</feature>
<dbReference type="Proteomes" id="UP001162741">
    <property type="component" value="Chromosome"/>
</dbReference>
<feature type="transmembrane region" description="Helical" evidence="10">
    <location>
        <begin position="377"/>
        <end position="402"/>
    </location>
</feature>
<gene>
    <name evidence="11" type="ORF">MKQ68_21170</name>
</gene>
<sequence>MQQVTGSTRKGNFFKLLKESIVGGEQEYTSGSIDRAIFLLAVPMVLEMVMESTFALVDIFFVGKLGKAAVASVGLTESVLTLVYSLAMGLSMASTAVVARRTGEKDPEGAAHAAMQAIYLMIGMSVLISLAGIFFADDILLLMGAGADVIREGHNYARIMLTGNAVIMLLFLINGIFRGAGNAAIAMKSLIIANVLNILLCPALIYGFGPLPALGLDGAAIGTTIGRGIGVLYQVWHLFIKKNGIHIAARHLGFDMAVVRRIIKIAAGGTAQFLIGSASWIFLIRIISIFGEEALAGYTIAIRMVIFTMLPAWGLANAAATLVGQNLGAKLPDRAEKSVWRAAFFNMIFLGLVSVVYMIGAPAMMTFFTQDDEVLRYGAQCLRLVTIAYIFYGYGMVIAQAFNGAGDTRTPTVINIFGFWCFQIPLAYVLAVPLGLGPAGVFIAISAAESAIALAGIIIFRKGRWKQVKV</sequence>
<organism evidence="11 12">
    <name type="scientific">Chitinophaga horti</name>
    <dbReference type="NCBI Taxonomy" id="2920382"/>
    <lineage>
        <taxon>Bacteria</taxon>
        <taxon>Pseudomonadati</taxon>
        <taxon>Bacteroidota</taxon>
        <taxon>Chitinophagia</taxon>
        <taxon>Chitinophagales</taxon>
        <taxon>Chitinophagaceae</taxon>
        <taxon>Chitinophaga</taxon>
    </lineage>
</organism>
<reference evidence="11" key="1">
    <citation type="submission" date="2022-10" db="EMBL/GenBank/DDBJ databases">
        <title>Chitinophaga sp. nov., isolated from soil.</title>
        <authorList>
            <person name="Jeon C.O."/>
        </authorList>
    </citation>
    <scope>NUCLEOTIDE SEQUENCE</scope>
    <source>
        <strain evidence="11">R8</strain>
    </source>
</reference>
<accession>A0ABY6IZI9</accession>
<dbReference type="CDD" id="cd13139">
    <property type="entry name" value="MATE_like_14"/>
    <property type="match status" value="1"/>
</dbReference>
<feature type="transmembrane region" description="Helical" evidence="10">
    <location>
        <begin position="36"/>
        <end position="62"/>
    </location>
</feature>
<keyword evidence="12" id="KW-1185">Reference proteome</keyword>
<evidence type="ECO:0000313" key="11">
    <source>
        <dbReference type="EMBL" id="UYQ92596.1"/>
    </source>
</evidence>
<keyword evidence="4" id="KW-1003">Cell membrane</keyword>
<dbReference type="PANTHER" id="PTHR43298">
    <property type="entry name" value="MULTIDRUG RESISTANCE PROTEIN NORM-RELATED"/>
    <property type="match status" value="1"/>
</dbReference>
<keyword evidence="2" id="KW-0813">Transport</keyword>
<feature type="transmembrane region" description="Helical" evidence="10">
    <location>
        <begin position="344"/>
        <end position="365"/>
    </location>
</feature>
<keyword evidence="5 10" id="KW-0812">Transmembrane</keyword>
<keyword evidence="8 10" id="KW-0472">Membrane</keyword>
<dbReference type="InterPro" id="IPR050222">
    <property type="entry name" value="MATE_MdtK"/>
</dbReference>
<feature type="transmembrane region" description="Helical" evidence="10">
    <location>
        <begin position="300"/>
        <end position="323"/>
    </location>
</feature>
<evidence type="ECO:0000256" key="5">
    <source>
        <dbReference type="ARBA" id="ARBA00022692"/>
    </source>
</evidence>
<keyword evidence="6 10" id="KW-1133">Transmembrane helix</keyword>
<comment type="subcellular location">
    <subcellularLocation>
        <location evidence="1">Cell membrane</location>
        <topology evidence="1">Multi-pass membrane protein</topology>
    </subcellularLocation>
</comment>
<protein>
    <recommendedName>
        <fullName evidence="9">Multidrug-efflux transporter</fullName>
    </recommendedName>
</protein>
<evidence type="ECO:0000256" key="8">
    <source>
        <dbReference type="ARBA" id="ARBA00023136"/>
    </source>
</evidence>
<dbReference type="RefSeq" id="WP_264280837.1">
    <property type="nucleotide sequence ID" value="NZ_CP107006.1"/>
</dbReference>
<evidence type="ECO:0000256" key="6">
    <source>
        <dbReference type="ARBA" id="ARBA00022989"/>
    </source>
</evidence>
<evidence type="ECO:0000256" key="4">
    <source>
        <dbReference type="ARBA" id="ARBA00022475"/>
    </source>
</evidence>
<proteinExistence type="predicted"/>
<keyword evidence="7" id="KW-0406">Ion transport</keyword>
<evidence type="ECO:0000256" key="10">
    <source>
        <dbReference type="SAM" id="Phobius"/>
    </source>
</evidence>
<dbReference type="EMBL" id="CP107006">
    <property type="protein sequence ID" value="UYQ92596.1"/>
    <property type="molecule type" value="Genomic_DNA"/>
</dbReference>
<dbReference type="PIRSF" id="PIRSF006603">
    <property type="entry name" value="DinF"/>
    <property type="match status" value="1"/>
</dbReference>
<dbReference type="Pfam" id="PF01554">
    <property type="entry name" value="MatE"/>
    <property type="match status" value="2"/>
</dbReference>
<feature type="transmembrane region" description="Helical" evidence="10">
    <location>
        <begin position="156"/>
        <end position="177"/>
    </location>
</feature>
<dbReference type="InterPro" id="IPR048279">
    <property type="entry name" value="MdtK-like"/>
</dbReference>
<feature type="transmembrane region" description="Helical" evidence="10">
    <location>
        <begin position="220"/>
        <end position="240"/>
    </location>
</feature>
<dbReference type="NCBIfam" id="TIGR00797">
    <property type="entry name" value="matE"/>
    <property type="match status" value="1"/>
</dbReference>
<keyword evidence="3" id="KW-0050">Antiport</keyword>
<evidence type="ECO:0000256" key="2">
    <source>
        <dbReference type="ARBA" id="ARBA00022448"/>
    </source>
</evidence>
<feature type="transmembrane region" description="Helical" evidence="10">
    <location>
        <begin position="414"/>
        <end position="434"/>
    </location>
</feature>
<feature type="transmembrane region" description="Helical" evidence="10">
    <location>
        <begin position="189"/>
        <end position="208"/>
    </location>
</feature>
<dbReference type="PANTHER" id="PTHR43298:SF2">
    <property type="entry name" value="FMN_FAD EXPORTER YEEO-RELATED"/>
    <property type="match status" value="1"/>
</dbReference>
<evidence type="ECO:0000256" key="7">
    <source>
        <dbReference type="ARBA" id="ARBA00023065"/>
    </source>
</evidence>
<evidence type="ECO:0000313" key="12">
    <source>
        <dbReference type="Proteomes" id="UP001162741"/>
    </source>
</evidence>
<feature type="transmembrane region" description="Helical" evidence="10">
    <location>
        <begin position="82"/>
        <end position="99"/>
    </location>
</feature>
<evidence type="ECO:0000256" key="1">
    <source>
        <dbReference type="ARBA" id="ARBA00004651"/>
    </source>
</evidence>
<dbReference type="InterPro" id="IPR002528">
    <property type="entry name" value="MATE_fam"/>
</dbReference>
<name>A0ABY6IZI9_9BACT</name>
<feature type="transmembrane region" description="Helical" evidence="10">
    <location>
        <begin position="261"/>
        <end position="288"/>
    </location>
</feature>
<evidence type="ECO:0000256" key="3">
    <source>
        <dbReference type="ARBA" id="ARBA00022449"/>
    </source>
</evidence>
<feature type="transmembrane region" description="Helical" evidence="10">
    <location>
        <begin position="440"/>
        <end position="460"/>
    </location>
</feature>
<evidence type="ECO:0000256" key="9">
    <source>
        <dbReference type="ARBA" id="ARBA00031636"/>
    </source>
</evidence>